<dbReference type="PRINTS" id="PR00115">
    <property type="entry name" value="F16BPHPHTASE"/>
</dbReference>
<comment type="subunit">
    <text evidence="9">Homotetramer.</text>
</comment>
<dbReference type="EC" id="3.1.3.11" evidence="9"/>
<sequence length="332" mass="37340">MLEFLSEKYTSLRNDAQLSNLIQNIAKSCQKISNLLDKGDLNNVLGKSENINIQGEVQAKLDIIANNIIINENNFIGSLAGLVSEEMDCFYKIPDNYKTGDYLLLFDPLDGSSNIDVNISVGTIFSILKVHRKIKNSKELISNDFLQPGINQIAAGYAIYGPQTSFVISLGNGVHSFILDKEEKRLVLTNESMKMPKDTNEFSINSSNSRYWDKFIYNYVQDCLRGSDGPLSKNYNMRWTGSMVADVHRIITRGGIFLYPWDSRNPNIPGKLRLMYEANPMSFIVEQAGGIASDGNKRILEILPNELHQRASVILGSSNEVNRLLDCYLNTY</sequence>
<gene>
    <name evidence="9" type="primary">fbp</name>
    <name evidence="13" type="ORF">BCUE_0614</name>
</gene>
<dbReference type="FunFam" id="3.40.190.80:FF:000011">
    <property type="entry name" value="Fructose-1,6-bisphosphatase class 1"/>
    <property type="match status" value="1"/>
</dbReference>
<keyword evidence="14" id="KW-1185">Reference proteome</keyword>
<dbReference type="AlphaFoldDB" id="M1M3V8"/>
<evidence type="ECO:0000259" key="11">
    <source>
        <dbReference type="Pfam" id="PF00316"/>
    </source>
</evidence>
<dbReference type="InterPro" id="IPR000146">
    <property type="entry name" value="FBPase_class-1"/>
</dbReference>
<evidence type="ECO:0000313" key="14">
    <source>
        <dbReference type="Proteomes" id="UP000011563"/>
    </source>
</evidence>
<feature type="binding site" evidence="9">
    <location>
        <position position="107"/>
    </location>
    <ligand>
        <name>Mg(2+)</name>
        <dbReference type="ChEBI" id="CHEBI:18420"/>
        <label>2</label>
    </ligand>
</feature>
<dbReference type="GO" id="GO:0006094">
    <property type="term" value="P:gluconeogenesis"/>
    <property type="evidence" value="ECO:0007669"/>
    <property type="project" value="UniProtKB-UniRule"/>
</dbReference>
<dbReference type="Proteomes" id="UP000011563">
    <property type="component" value="Chromosome"/>
</dbReference>
<feature type="binding site" evidence="9">
    <location>
        <position position="109"/>
    </location>
    <ligand>
        <name>Mg(2+)</name>
        <dbReference type="ChEBI" id="CHEBI:18420"/>
        <label>1</label>
    </ligand>
</feature>
<evidence type="ECO:0000256" key="3">
    <source>
        <dbReference type="ARBA" id="ARBA00022490"/>
    </source>
</evidence>
<feature type="domain" description="Fructose-1-6-bisphosphatase class I N-terminal" evidence="11">
    <location>
        <begin position="13"/>
        <end position="190"/>
    </location>
</feature>
<dbReference type="PIRSF" id="PIRSF500210">
    <property type="entry name" value="FBPtase"/>
    <property type="match status" value="1"/>
</dbReference>
<evidence type="ECO:0000256" key="5">
    <source>
        <dbReference type="ARBA" id="ARBA00022801"/>
    </source>
</evidence>
<dbReference type="InterPro" id="IPR028343">
    <property type="entry name" value="FBPtase"/>
</dbReference>
<dbReference type="EMBL" id="CP003807">
    <property type="protein sequence ID" value="AGF49794.1"/>
    <property type="molecule type" value="Genomic_DNA"/>
</dbReference>
<comment type="cofactor">
    <cofactor evidence="9">
        <name>Mg(2+)</name>
        <dbReference type="ChEBI" id="CHEBI:18420"/>
    </cofactor>
    <text evidence="9">Binds 2 magnesium ions per subunit.</text>
</comment>
<keyword evidence="3 9" id="KW-0963">Cytoplasm</keyword>
<comment type="similarity">
    <text evidence="2 9 10">Belongs to the FBPase class 1 family.</text>
</comment>
<keyword evidence="4 9" id="KW-0479">Metal-binding</keyword>
<proteinExistence type="inferred from homology"/>
<keyword evidence="7 9" id="KW-0119">Carbohydrate metabolism</keyword>
<dbReference type="GO" id="GO:0005986">
    <property type="term" value="P:sucrose biosynthetic process"/>
    <property type="evidence" value="ECO:0007669"/>
    <property type="project" value="TreeGrafter"/>
</dbReference>
<feature type="domain" description="Fructose-1-6-bisphosphatase class 1 C-terminal" evidence="12">
    <location>
        <begin position="195"/>
        <end position="327"/>
    </location>
</feature>
<dbReference type="PANTHER" id="PTHR11556:SF35">
    <property type="entry name" value="SEDOHEPTULOSE-1,7-BISPHOSPHATASE, CHLOROPLASTIC"/>
    <property type="match status" value="1"/>
</dbReference>
<feature type="binding site" evidence="9">
    <location>
        <position position="110"/>
    </location>
    <ligand>
        <name>Mg(2+)</name>
        <dbReference type="ChEBI" id="CHEBI:18420"/>
        <label>2</label>
    </ligand>
</feature>
<evidence type="ECO:0000256" key="6">
    <source>
        <dbReference type="ARBA" id="ARBA00022842"/>
    </source>
</evidence>
<evidence type="ECO:0000256" key="2">
    <source>
        <dbReference type="ARBA" id="ARBA00010941"/>
    </source>
</evidence>
<evidence type="ECO:0000256" key="7">
    <source>
        <dbReference type="ARBA" id="ARBA00023277"/>
    </source>
</evidence>
<feature type="binding site" evidence="9">
    <location>
        <begin position="110"/>
        <end position="113"/>
    </location>
    <ligand>
        <name>substrate</name>
    </ligand>
</feature>
<feature type="binding site" evidence="9">
    <location>
        <position position="205"/>
    </location>
    <ligand>
        <name>substrate</name>
    </ligand>
</feature>
<dbReference type="KEGG" id="kbt:BCUE_0614"/>
<dbReference type="HOGENOM" id="CLU_039977_0_0_4"/>
<feature type="binding site" evidence="9">
    <location>
        <position position="85"/>
    </location>
    <ligand>
        <name>Mg(2+)</name>
        <dbReference type="ChEBI" id="CHEBI:18420"/>
        <label>1</label>
    </ligand>
</feature>
<comment type="pathway">
    <text evidence="8">Carbohydrate biosynthesis.</text>
</comment>
<evidence type="ECO:0000256" key="4">
    <source>
        <dbReference type="ARBA" id="ARBA00022723"/>
    </source>
</evidence>
<evidence type="ECO:0000256" key="9">
    <source>
        <dbReference type="HAMAP-Rule" id="MF_01855"/>
    </source>
</evidence>
<feature type="binding site" evidence="9">
    <location>
        <position position="107"/>
    </location>
    <ligand>
        <name>Mg(2+)</name>
        <dbReference type="ChEBI" id="CHEBI:18420"/>
        <label>1</label>
    </ligand>
</feature>
<dbReference type="CDD" id="cd00354">
    <property type="entry name" value="FBPase"/>
    <property type="match status" value="1"/>
</dbReference>
<feature type="binding site" evidence="9">
    <location>
        <position position="271"/>
    </location>
    <ligand>
        <name>substrate</name>
    </ligand>
</feature>
<dbReference type="NCBIfam" id="NF006779">
    <property type="entry name" value="PRK09293.1-3"/>
    <property type="match status" value="1"/>
</dbReference>
<dbReference type="GO" id="GO:0006000">
    <property type="term" value="P:fructose metabolic process"/>
    <property type="evidence" value="ECO:0007669"/>
    <property type="project" value="TreeGrafter"/>
</dbReference>
<organism evidence="13 14">
    <name type="scientific">Candidatus Kinetoplastidibacterium blastocrithidiae TCC012E</name>
    <dbReference type="NCBI Taxonomy" id="1208922"/>
    <lineage>
        <taxon>Bacteria</taxon>
        <taxon>Pseudomonadati</taxon>
        <taxon>Pseudomonadota</taxon>
        <taxon>Betaproteobacteria</taxon>
        <taxon>Candidatus Kinetoplastidibacterium</taxon>
    </lineage>
</organism>
<dbReference type="PATRIC" id="fig|1208922.3.peg.348"/>
<dbReference type="GO" id="GO:0005829">
    <property type="term" value="C:cytosol"/>
    <property type="evidence" value="ECO:0007669"/>
    <property type="project" value="TreeGrafter"/>
</dbReference>
<feature type="binding site" evidence="9">
    <location>
        <position position="277"/>
    </location>
    <ligand>
        <name>Mg(2+)</name>
        <dbReference type="ChEBI" id="CHEBI:18420"/>
        <label>2</label>
    </ligand>
</feature>
<dbReference type="GO" id="GO:0042132">
    <property type="term" value="F:fructose 1,6-bisphosphate 1-phosphatase activity"/>
    <property type="evidence" value="ECO:0007669"/>
    <property type="project" value="UniProtKB-UniRule"/>
</dbReference>
<evidence type="ECO:0000313" key="13">
    <source>
        <dbReference type="EMBL" id="AGF49794.1"/>
    </source>
</evidence>
<comment type="subcellular location">
    <subcellularLocation>
        <location evidence="9">Cytoplasm</location>
    </subcellularLocation>
</comment>
<dbReference type="PANTHER" id="PTHR11556">
    <property type="entry name" value="FRUCTOSE-1,6-BISPHOSPHATASE-RELATED"/>
    <property type="match status" value="1"/>
</dbReference>
<protein>
    <recommendedName>
        <fullName evidence="9">Fructose-1,6-bisphosphatase class 1</fullName>
        <shortName evidence="9">FBPase class 1</shortName>
        <ecNumber evidence="9">3.1.3.11</ecNumber>
    </recommendedName>
    <alternativeName>
        <fullName evidence="9">D-fructose-1,6-bisphosphate 1-phosphohydrolase class 1</fullName>
    </alternativeName>
</protein>
<comment type="caution">
    <text evidence="9">Lacks conserved residue(s) required for the propagation of feature annotation.</text>
</comment>
<dbReference type="Gene3D" id="3.30.540.10">
    <property type="entry name" value="Fructose-1,6-Bisphosphatase, subunit A, domain 1"/>
    <property type="match status" value="1"/>
</dbReference>
<name>M1M3V8_9PROT</name>
<dbReference type="GO" id="GO:0000287">
    <property type="term" value="F:magnesium ion binding"/>
    <property type="evidence" value="ECO:0007669"/>
    <property type="project" value="UniProtKB-UniRule"/>
</dbReference>
<dbReference type="GO" id="GO:0006002">
    <property type="term" value="P:fructose 6-phosphate metabolic process"/>
    <property type="evidence" value="ECO:0007669"/>
    <property type="project" value="TreeGrafter"/>
</dbReference>
<evidence type="ECO:0000259" key="12">
    <source>
        <dbReference type="Pfam" id="PF18913"/>
    </source>
</evidence>
<evidence type="ECO:0000256" key="10">
    <source>
        <dbReference type="RuleBase" id="RU000508"/>
    </source>
</evidence>
<dbReference type="Pfam" id="PF18913">
    <property type="entry name" value="FBPase_C"/>
    <property type="match status" value="1"/>
</dbReference>
<keyword evidence="5 9" id="KW-0378">Hydrolase</keyword>
<accession>M1M3V8</accession>
<dbReference type="PIRSF" id="PIRSF000904">
    <property type="entry name" value="FBPtase_SBPase"/>
    <property type="match status" value="1"/>
</dbReference>
<dbReference type="Gene3D" id="3.40.190.80">
    <property type="match status" value="1"/>
</dbReference>
<dbReference type="Pfam" id="PF00316">
    <property type="entry name" value="FBPase"/>
    <property type="match status" value="1"/>
</dbReference>
<dbReference type="HAMAP" id="MF_01855">
    <property type="entry name" value="FBPase_class1"/>
    <property type="match status" value="1"/>
</dbReference>
<dbReference type="GO" id="GO:0030388">
    <property type="term" value="P:fructose 1,6-bisphosphate metabolic process"/>
    <property type="evidence" value="ECO:0007669"/>
    <property type="project" value="TreeGrafter"/>
</dbReference>
<keyword evidence="6 9" id="KW-0460">Magnesium</keyword>
<evidence type="ECO:0000256" key="8">
    <source>
        <dbReference type="ARBA" id="ARBA00024331"/>
    </source>
</evidence>
<comment type="catalytic activity">
    <reaction evidence="1 9">
        <text>beta-D-fructose 1,6-bisphosphate + H2O = beta-D-fructose 6-phosphate + phosphate</text>
        <dbReference type="Rhea" id="RHEA:11064"/>
        <dbReference type="ChEBI" id="CHEBI:15377"/>
        <dbReference type="ChEBI" id="CHEBI:32966"/>
        <dbReference type="ChEBI" id="CHEBI:43474"/>
        <dbReference type="ChEBI" id="CHEBI:57634"/>
        <dbReference type="EC" id="3.1.3.11"/>
    </reaction>
</comment>
<reference evidence="13 14" key="1">
    <citation type="journal article" date="2013" name="Genome Biol. Evol.">
        <title>Genome evolution and phylogenomic analysis of candidatus kinetoplastibacterium, the betaproteobacterial endosymbionts of strigomonas and angomonas.</title>
        <authorList>
            <person name="Alves J.M."/>
            <person name="Serrano M.G."/>
            <person name="Maia da Silva F."/>
            <person name="Voegtly L.J."/>
            <person name="Matveyev A.V."/>
            <person name="Teixeira M.M."/>
            <person name="Camargo E.P."/>
            <person name="Buck G.A."/>
        </authorList>
    </citation>
    <scope>NUCLEOTIDE SEQUENCE [LARGE SCALE GENOMIC DNA]</scope>
    <source>
        <strain evidence="13 14">TCC012E</strain>
    </source>
</reference>
<dbReference type="InterPro" id="IPR044015">
    <property type="entry name" value="FBPase_C_dom"/>
</dbReference>
<evidence type="ECO:0000256" key="1">
    <source>
        <dbReference type="ARBA" id="ARBA00001273"/>
    </source>
</evidence>
<dbReference type="InterPro" id="IPR033391">
    <property type="entry name" value="FBPase_N"/>
</dbReference>
<dbReference type="SUPFAM" id="SSF56655">
    <property type="entry name" value="Carbohydrate phosphatase"/>
    <property type="match status" value="1"/>
</dbReference>